<dbReference type="Proteomes" id="UP000035680">
    <property type="component" value="Unassembled WGS sequence"/>
</dbReference>
<organism evidence="1 2">
    <name type="scientific">Strongyloides venezuelensis</name>
    <name type="common">Threadworm</name>
    <dbReference type="NCBI Taxonomy" id="75913"/>
    <lineage>
        <taxon>Eukaryota</taxon>
        <taxon>Metazoa</taxon>
        <taxon>Ecdysozoa</taxon>
        <taxon>Nematoda</taxon>
        <taxon>Chromadorea</taxon>
        <taxon>Rhabditida</taxon>
        <taxon>Tylenchina</taxon>
        <taxon>Panagrolaimomorpha</taxon>
        <taxon>Strongyloidoidea</taxon>
        <taxon>Strongyloididae</taxon>
        <taxon>Strongyloides</taxon>
    </lineage>
</organism>
<evidence type="ECO:0000313" key="1">
    <source>
        <dbReference type="Proteomes" id="UP000035680"/>
    </source>
</evidence>
<reference evidence="2" key="2">
    <citation type="submission" date="2015-08" db="UniProtKB">
        <authorList>
            <consortium name="WormBaseParasite"/>
        </authorList>
    </citation>
    <scope>IDENTIFICATION</scope>
</reference>
<dbReference type="AlphaFoldDB" id="A0A0K0FQ37"/>
<evidence type="ECO:0000313" key="2">
    <source>
        <dbReference type="WBParaSite" id="SVE_1152000.1"/>
    </source>
</evidence>
<accession>A0A0K0FQ37</accession>
<dbReference type="WBParaSite" id="SVE_1152000.1">
    <property type="protein sequence ID" value="SVE_1152000.1"/>
    <property type="gene ID" value="SVE_1152000"/>
</dbReference>
<name>A0A0K0FQ37_STRVS</name>
<reference evidence="1" key="1">
    <citation type="submission" date="2014-07" db="EMBL/GenBank/DDBJ databases">
        <authorList>
            <person name="Martin A.A"/>
            <person name="De Silva N."/>
        </authorList>
    </citation>
    <scope>NUCLEOTIDE SEQUENCE</scope>
</reference>
<protein>
    <submittedName>
        <fullName evidence="2">Uncharacterized protein</fullName>
    </submittedName>
</protein>
<proteinExistence type="predicted"/>
<keyword evidence="1" id="KW-1185">Reference proteome</keyword>
<sequence length="106" mass="12560">MEYIERKKHTNTKELIAIKEGVTQIINKGENNKNIEVKYTPTPQLKCLQLKEEEEISVKNEVDYDSKLKPSLPRKVKEKILSKLRKIYPFFLLTTKVDKLNCYVYK</sequence>